<dbReference type="OrthoDB" id="10261040at2759"/>
<dbReference type="AlphaFoldDB" id="A0A0C3NU93"/>
<organism evidence="7 8">
    <name type="scientific">Pisolithus tinctorius Marx 270</name>
    <dbReference type="NCBI Taxonomy" id="870435"/>
    <lineage>
        <taxon>Eukaryota</taxon>
        <taxon>Fungi</taxon>
        <taxon>Dikarya</taxon>
        <taxon>Basidiomycota</taxon>
        <taxon>Agaricomycotina</taxon>
        <taxon>Agaricomycetes</taxon>
        <taxon>Agaricomycetidae</taxon>
        <taxon>Boletales</taxon>
        <taxon>Sclerodermatineae</taxon>
        <taxon>Pisolithaceae</taxon>
        <taxon>Pisolithus</taxon>
    </lineage>
</organism>
<dbReference type="Pfam" id="PF11571">
    <property type="entry name" value="Med27"/>
    <property type="match status" value="1"/>
</dbReference>
<dbReference type="HOGENOM" id="CLU_073373_0_0_1"/>
<evidence type="ECO:0000256" key="2">
    <source>
        <dbReference type="ARBA" id="ARBA00008048"/>
    </source>
</evidence>
<sequence>METADPAIGIKLANTNGNSASSSAPAASPAPSAPPTLHDRIQTLTDIHARLTTLRHVPSMTLKPPNFSPTFDVVNQDFSVASFDANPTHDLFQKVKSLAEAVRSAKVQDALRAAKESEEGDKSDLGLGVGTLGKRGWENRKRPPSPVGSPQPYVPPPARSSSLFSPPEDDPPPLRAESLVGYIRSFNKGSLPEFKQPPVPPIPGIEQIPVPSCNLAIWSRIKRSDQNTKLSIPVILRFTIADVLTAYVSLIFEKEEDPLVIEKVTAFGPRERKFPHEQSDYQVYQVLSQHLAKMLQSHPRVPLQTLMQALVSYRTLFVDQCTSCQRVLSLEGHIPPVGRIWIPKDGSFPNSNSNHDNAGGSKGQAESGVDTPRAMEVVSGKETMDHLSMDRWEPRHVTCLYS</sequence>
<feature type="compositionally biased region" description="Low complexity" evidence="6">
    <location>
        <begin position="19"/>
        <end position="30"/>
    </location>
</feature>
<evidence type="ECO:0000256" key="3">
    <source>
        <dbReference type="ARBA" id="ARBA00023015"/>
    </source>
</evidence>
<name>A0A0C3NU93_PISTI</name>
<evidence type="ECO:0000256" key="1">
    <source>
        <dbReference type="ARBA" id="ARBA00004123"/>
    </source>
</evidence>
<evidence type="ECO:0000313" key="7">
    <source>
        <dbReference type="EMBL" id="KIO04445.1"/>
    </source>
</evidence>
<comment type="similarity">
    <text evidence="2">Belongs to the Mediator complex subunit 27 family.</text>
</comment>
<dbReference type="GO" id="GO:0016592">
    <property type="term" value="C:mediator complex"/>
    <property type="evidence" value="ECO:0007669"/>
    <property type="project" value="InterPro"/>
</dbReference>
<feature type="region of interest" description="Disordered" evidence="6">
    <location>
        <begin position="345"/>
        <end position="371"/>
    </location>
</feature>
<keyword evidence="3" id="KW-0805">Transcription regulation</keyword>
<feature type="region of interest" description="Disordered" evidence="6">
    <location>
        <begin position="1"/>
        <end position="38"/>
    </location>
</feature>
<feature type="compositionally biased region" description="Basic and acidic residues" evidence="6">
    <location>
        <begin position="113"/>
        <end position="124"/>
    </location>
</feature>
<evidence type="ECO:0000313" key="8">
    <source>
        <dbReference type="Proteomes" id="UP000054217"/>
    </source>
</evidence>
<evidence type="ECO:0000256" key="5">
    <source>
        <dbReference type="ARBA" id="ARBA00023242"/>
    </source>
</evidence>
<feature type="compositionally biased region" description="Pro residues" evidence="6">
    <location>
        <begin position="144"/>
        <end position="158"/>
    </location>
</feature>
<keyword evidence="5" id="KW-0539">Nucleus</keyword>
<feature type="region of interest" description="Disordered" evidence="6">
    <location>
        <begin position="113"/>
        <end position="176"/>
    </location>
</feature>
<evidence type="ECO:0000256" key="4">
    <source>
        <dbReference type="ARBA" id="ARBA00023163"/>
    </source>
</evidence>
<dbReference type="STRING" id="870435.A0A0C3NU93"/>
<reference evidence="8" key="2">
    <citation type="submission" date="2015-01" db="EMBL/GenBank/DDBJ databases">
        <title>Evolutionary Origins and Diversification of the Mycorrhizal Mutualists.</title>
        <authorList>
            <consortium name="DOE Joint Genome Institute"/>
            <consortium name="Mycorrhizal Genomics Consortium"/>
            <person name="Kohler A."/>
            <person name="Kuo A."/>
            <person name="Nagy L.G."/>
            <person name="Floudas D."/>
            <person name="Copeland A."/>
            <person name="Barry K.W."/>
            <person name="Cichocki N."/>
            <person name="Veneault-Fourrey C."/>
            <person name="LaButti K."/>
            <person name="Lindquist E.A."/>
            <person name="Lipzen A."/>
            <person name="Lundell T."/>
            <person name="Morin E."/>
            <person name="Murat C."/>
            <person name="Riley R."/>
            <person name="Ohm R."/>
            <person name="Sun H."/>
            <person name="Tunlid A."/>
            <person name="Henrissat B."/>
            <person name="Grigoriev I.V."/>
            <person name="Hibbett D.S."/>
            <person name="Martin F."/>
        </authorList>
    </citation>
    <scope>NUCLEOTIDE SEQUENCE [LARGE SCALE GENOMIC DNA]</scope>
    <source>
        <strain evidence="8">Marx 270</strain>
    </source>
</reference>
<keyword evidence="4" id="KW-0804">Transcription</keyword>
<accession>A0A0C3NU93</accession>
<dbReference type="GO" id="GO:0003713">
    <property type="term" value="F:transcription coactivator activity"/>
    <property type="evidence" value="ECO:0007669"/>
    <property type="project" value="TreeGrafter"/>
</dbReference>
<dbReference type="Proteomes" id="UP000054217">
    <property type="component" value="Unassembled WGS sequence"/>
</dbReference>
<gene>
    <name evidence="7" type="ORF">M404DRAFT_1000558</name>
</gene>
<dbReference type="InterPro" id="IPR021627">
    <property type="entry name" value="Mediator_Med27"/>
</dbReference>
<dbReference type="EMBL" id="KN831971">
    <property type="protein sequence ID" value="KIO04445.1"/>
    <property type="molecule type" value="Genomic_DNA"/>
</dbReference>
<evidence type="ECO:0008006" key="9">
    <source>
        <dbReference type="Google" id="ProtNLM"/>
    </source>
</evidence>
<evidence type="ECO:0000256" key="6">
    <source>
        <dbReference type="SAM" id="MobiDB-lite"/>
    </source>
</evidence>
<proteinExistence type="inferred from homology"/>
<dbReference type="InParanoid" id="A0A0C3NU93"/>
<dbReference type="PANTHER" id="PTHR13130">
    <property type="entry name" value="34 KDA TRANSCRIPTIONAL CO-ACTIVATOR-RELATED"/>
    <property type="match status" value="1"/>
</dbReference>
<comment type="subcellular location">
    <subcellularLocation>
        <location evidence="1">Nucleus</location>
    </subcellularLocation>
</comment>
<dbReference type="GO" id="GO:0006357">
    <property type="term" value="P:regulation of transcription by RNA polymerase II"/>
    <property type="evidence" value="ECO:0007669"/>
    <property type="project" value="TreeGrafter"/>
</dbReference>
<keyword evidence="8" id="KW-1185">Reference proteome</keyword>
<protein>
    <recommendedName>
        <fullName evidence="9">Mediator complex subunit 27</fullName>
    </recommendedName>
</protein>
<dbReference type="PANTHER" id="PTHR13130:SF4">
    <property type="entry name" value="MEDIATOR OF RNA POLYMERASE II TRANSCRIPTION SUBUNIT 27"/>
    <property type="match status" value="1"/>
</dbReference>
<reference evidence="7 8" key="1">
    <citation type="submission" date="2014-04" db="EMBL/GenBank/DDBJ databases">
        <authorList>
            <consortium name="DOE Joint Genome Institute"/>
            <person name="Kuo A."/>
            <person name="Kohler A."/>
            <person name="Costa M.D."/>
            <person name="Nagy L.G."/>
            <person name="Floudas D."/>
            <person name="Copeland A."/>
            <person name="Barry K.W."/>
            <person name="Cichocki N."/>
            <person name="Veneault-Fourrey C."/>
            <person name="LaButti K."/>
            <person name="Lindquist E.A."/>
            <person name="Lipzen A."/>
            <person name="Lundell T."/>
            <person name="Morin E."/>
            <person name="Murat C."/>
            <person name="Sun H."/>
            <person name="Tunlid A."/>
            <person name="Henrissat B."/>
            <person name="Grigoriev I.V."/>
            <person name="Hibbett D.S."/>
            <person name="Martin F."/>
            <person name="Nordberg H.P."/>
            <person name="Cantor M.N."/>
            <person name="Hua S.X."/>
        </authorList>
    </citation>
    <scope>NUCLEOTIDE SEQUENCE [LARGE SCALE GENOMIC DNA]</scope>
    <source>
        <strain evidence="7 8">Marx 270</strain>
    </source>
</reference>